<keyword evidence="1" id="KW-0472">Membrane</keyword>
<dbReference type="EMBL" id="PCSO01000058">
    <property type="protein sequence ID" value="PIP50939.1"/>
    <property type="molecule type" value="Genomic_DNA"/>
</dbReference>
<sequence length="107" mass="11998">MKKYYFYTLIFAIIIATGIFLYLASKPAIFKSSGEFFLLNLSGIIAEGKNPYADETLNRTITESIKTRFFIKKLYSDAGVELPESEMNNIGDIIDAEVVEGSNILKV</sequence>
<reference evidence="2 3" key="1">
    <citation type="submission" date="2017-09" db="EMBL/GenBank/DDBJ databases">
        <title>Depth-based differentiation of microbial function through sediment-hosted aquifers and enrichment of novel symbionts in the deep terrestrial subsurface.</title>
        <authorList>
            <person name="Probst A.J."/>
            <person name="Ladd B."/>
            <person name="Jarett J.K."/>
            <person name="Geller-Mcgrath D.E."/>
            <person name="Sieber C.M."/>
            <person name="Emerson J.B."/>
            <person name="Anantharaman K."/>
            <person name="Thomas B.C."/>
            <person name="Malmstrom R."/>
            <person name="Stieglmeier M."/>
            <person name="Klingl A."/>
            <person name="Woyke T."/>
            <person name="Ryan C.M."/>
            <person name="Banfield J.F."/>
        </authorList>
    </citation>
    <scope>NUCLEOTIDE SEQUENCE [LARGE SCALE GENOMIC DNA]</scope>
    <source>
        <strain evidence="2">CG23_combo_of_CG06-09_8_20_14_all_41_73</strain>
    </source>
</reference>
<dbReference type="Proteomes" id="UP000230671">
    <property type="component" value="Unassembled WGS sequence"/>
</dbReference>
<evidence type="ECO:0000313" key="2">
    <source>
        <dbReference type="EMBL" id="PIP50939.1"/>
    </source>
</evidence>
<evidence type="ECO:0000256" key="1">
    <source>
        <dbReference type="SAM" id="Phobius"/>
    </source>
</evidence>
<accession>A0A2H0AZV0</accession>
<evidence type="ECO:0000313" key="3">
    <source>
        <dbReference type="Proteomes" id="UP000230671"/>
    </source>
</evidence>
<keyword evidence="1" id="KW-0812">Transmembrane</keyword>
<feature type="non-terminal residue" evidence="2">
    <location>
        <position position="107"/>
    </location>
</feature>
<dbReference type="AlphaFoldDB" id="A0A2H0AZV0"/>
<protein>
    <submittedName>
        <fullName evidence="2">Uncharacterized protein</fullName>
    </submittedName>
</protein>
<feature type="transmembrane region" description="Helical" evidence="1">
    <location>
        <begin position="6"/>
        <end position="24"/>
    </location>
</feature>
<organism evidence="2 3">
    <name type="scientific">Candidatus Berkelbacteria bacterium CG23_combo_of_CG06-09_8_20_14_all_41_73</name>
    <dbReference type="NCBI Taxonomy" id="1974519"/>
    <lineage>
        <taxon>Bacteria</taxon>
        <taxon>Candidatus Berkelbacteria</taxon>
    </lineage>
</organism>
<name>A0A2H0AZV0_9BACT</name>
<proteinExistence type="predicted"/>
<gene>
    <name evidence="2" type="ORF">COX11_01360</name>
</gene>
<keyword evidence="1" id="KW-1133">Transmembrane helix</keyword>
<comment type="caution">
    <text evidence="2">The sequence shown here is derived from an EMBL/GenBank/DDBJ whole genome shotgun (WGS) entry which is preliminary data.</text>
</comment>